<evidence type="ECO:0000256" key="1">
    <source>
        <dbReference type="ARBA" id="ARBA00023267"/>
    </source>
</evidence>
<name>A0A1Y1CI71_9BACT</name>
<dbReference type="InterPro" id="IPR000089">
    <property type="entry name" value="Biotin_lipoyl"/>
</dbReference>
<dbReference type="InterPro" id="IPR011053">
    <property type="entry name" value="Single_hybrid_motif"/>
</dbReference>
<dbReference type="PANTHER" id="PTHR45266:SF3">
    <property type="entry name" value="OXALOACETATE DECARBOXYLASE ALPHA CHAIN"/>
    <property type="match status" value="1"/>
</dbReference>
<evidence type="ECO:0000313" key="4">
    <source>
        <dbReference type="Proteomes" id="UP000218267"/>
    </source>
</evidence>
<evidence type="ECO:0000259" key="2">
    <source>
        <dbReference type="PROSITE" id="PS50968"/>
    </source>
</evidence>
<dbReference type="FunFam" id="2.40.50.100:FF:000003">
    <property type="entry name" value="Acetyl-CoA carboxylase biotin carboxyl carrier protein"/>
    <property type="match status" value="1"/>
</dbReference>
<dbReference type="CDD" id="cd06850">
    <property type="entry name" value="biotinyl_domain"/>
    <property type="match status" value="1"/>
</dbReference>
<feature type="domain" description="Lipoyl-binding" evidence="2">
    <location>
        <begin position="64"/>
        <end position="140"/>
    </location>
</feature>
<dbReference type="Pfam" id="PF00364">
    <property type="entry name" value="Biotin_lipoyl"/>
    <property type="match status" value="1"/>
</dbReference>
<dbReference type="AlphaFoldDB" id="A0A1Y1CI71"/>
<sequence length="140" mass="14924">MKKFKFTIRGQEYDVEIKDFEGSNAKIEVNGTSYDVDVHVAEKSSKTPRLVRKPVVNKPGEGSIKKSGVGASTVKAPLPGSIIKINIAVGDSVNPGDTLLVMEAMKMENNVLAEKGGTVKAIKVAVGDSVLQEDVLIEIA</sequence>
<reference evidence="3 4" key="1">
    <citation type="journal article" date="2018" name="Mar. Genomics">
        <title>Complete genome sequence of Marinifilaceae bacterium strain SPP2, isolated from the Antarctic marine sediment.</title>
        <authorList>
            <person name="Watanabe M."/>
            <person name="Kojima H."/>
            <person name="Fukui M."/>
        </authorList>
    </citation>
    <scope>NUCLEOTIDE SEQUENCE [LARGE SCALE GENOMIC DNA]</scope>
    <source>
        <strain evidence="3 4">SPP2</strain>
    </source>
</reference>
<dbReference type="RefSeq" id="WP_096427896.1">
    <property type="nucleotide sequence ID" value="NZ_AP018042.1"/>
</dbReference>
<dbReference type="PROSITE" id="PS50968">
    <property type="entry name" value="BIOTINYL_LIPOYL"/>
    <property type="match status" value="1"/>
</dbReference>
<dbReference type="SUPFAM" id="SSF51230">
    <property type="entry name" value="Single hybrid motif"/>
    <property type="match status" value="1"/>
</dbReference>
<organism evidence="3 4">
    <name type="scientific">Labilibaculum antarcticum</name>
    <dbReference type="NCBI Taxonomy" id="1717717"/>
    <lineage>
        <taxon>Bacteria</taxon>
        <taxon>Pseudomonadati</taxon>
        <taxon>Bacteroidota</taxon>
        <taxon>Bacteroidia</taxon>
        <taxon>Marinilabiliales</taxon>
        <taxon>Marinifilaceae</taxon>
        <taxon>Labilibaculum</taxon>
    </lineage>
</organism>
<dbReference type="Proteomes" id="UP000218267">
    <property type="component" value="Chromosome"/>
</dbReference>
<dbReference type="InterPro" id="IPR001882">
    <property type="entry name" value="Biotin_BS"/>
</dbReference>
<reference evidence="4" key="2">
    <citation type="journal article" date="2020" name="Antonie Van Leeuwenhoek">
        <title>Labilibaculum antarcticum sp. nov., a novel facultative anaerobic, psychrotorelant bacterium isolated from marine sediment of Antarctica.</title>
        <authorList>
            <person name="Watanabe M."/>
            <person name="Kojima H."/>
            <person name="Fukui M."/>
        </authorList>
    </citation>
    <scope>NUCLEOTIDE SEQUENCE [LARGE SCALE GENOMIC DNA]</scope>
    <source>
        <strain evidence="4">SPP2</strain>
    </source>
</reference>
<evidence type="ECO:0000313" key="3">
    <source>
        <dbReference type="EMBL" id="BAX78991.1"/>
    </source>
</evidence>
<accession>A0A1Y1CI71</accession>
<dbReference type="PANTHER" id="PTHR45266">
    <property type="entry name" value="OXALOACETATE DECARBOXYLASE ALPHA CHAIN"/>
    <property type="match status" value="1"/>
</dbReference>
<keyword evidence="4" id="KW-1185">Reference proteome</keyword>
<keyword evidence="1" id="KW-0092">Biotin</keyword>
<dbReference type="KEGG" id="mbas:ALGA_0601"/>
<dbReference type="InterPro" id="IPR050709">
    <property type="entry name" value="Biotin_Carboxyl_Carrier/Decarb"/>
</dbReference>
<dbReference type="EMBL" id="AP018042">
    <property type="protein sequence ID" value="BAX78991.1"/>
    <property type="molecule type" value="Genomic_DNA"/>
</dbReference>
<proteinExistence type="predicted"/>
<protein>
    <submittedName>
        <fullName evidence="3">Acetyl-CoA carboxylase biotin carboxyl carrier protein subunit</fullName>
    </submittedName>
</protein>
<gene>
    <name evidence="3" type="ORF">ALGA_0601</name>
</gene>
<dbReference type="OrthoDB" id="9812676at2"/>
<dbReference type="Gene3D" id="2.40.50.100">
    <property type="match status" value="1"/>
</dbReference>
<dbReference type="PROSITE" id="PS00188">
    <property type="entry name" value="BIOTIN"/>
    <property type="match status" value="1"/>
</dbReference>